<proteinExistence type="predicted"/>
<evidence type="ECO:0008006" key="3">
    <source>
        <dbReference type="Google" id="ProtNLM"/>
    </source>
</evidence>
<dbReference type="EMBL" id="JAQQBS010000004">
    <property type="protein sequence ID" value="KAK0170098.1"/>
    <property type="molecule type" value="Genomic_DNA"/>
</dbReference>
<dbReference type="InterPro" id="IPR013783">
    <property type="entry name" value="Ig-like_fold"/>
</dbReference>
<dbReference type="PANTHER" id="PTHR21261:SF2">
    <property type="entry name" value="GH04238P-RELATED"/>
    <property type="match status" value="1"/>
</dbReference>
<organism evidence="1 2">
    <name type="scientific">Microctonus aethiopoides</name>
    <dbReference type="NCBI Taxonomy" id="144406"/>
    <lineage>
        <taxon>Eukaryota</taxon>
        <taxon>Metazoa</taxon>
        <taxon>Ecdysozoa</taxon>
        <taxon>Arthropoda</taxon>
        <taxon>Hexapoda</taxon>
        <taxon>Insecta</taxon>
        <taxon>Pterygota</taxon>
        <taxon>Neoptera</taxon>
        <taxon>Endopterygota</taxon>
        <taxon>Hymenoptera</taxon>
        <taxon>Apocrita</taxon>
        <taxon>Ichneumonoidea</taxon>
        <taxon>Braconidae</taxon>
        <taxon>Euphorinae</taxon>
        <taxon>Microctonus</taxon>
    </lineage>
</organism>
<dbReference type="AlphaFoldDB" id="A0AA39FIG4"/>
<dbReference type="Proteomes" id="UP001168990">
    <property type="component" value="Unassembled WGS sequence"/>
</dbReference>
<dbReference type="Gene3D" id="2.60.40.10">
    <property type="entry name" value="Immunoglobulins"/>
    <property type="match status" value="1"/>
</dbReference>
<evidence type="ECO:0000313" key="2">
    <source>
        <dbReference type="Proteomes" id="UP001168990"/>
    </source>
</evidence>
<reference evidence="1" key="1">
    <citation type="journal article" date="2023" name="bioRxiv">
        <title>Scaffold-level genome assemblies of two parasitoid biocontrol wasps reveal the parthenogenesis mechanism and an associated novel virus.</title>
        <authorList>
            <person name="Inwood S."/>
            <person name="Skelly J."/>
            <person name="Guhlin J."/>
            <person name="Harrop T."/>
            <person name="Goldson S."/>
            <person name="Dearden P."/>
        </authorList>
    </citation>
    <scope>NUCLEOTIDE SEQUENCE</scope>
    <source>
        <strain evidence="1">Irish</strain>
        <tissue evidence="1">Whole body</tissue>
    </source>
</reference>
<evidence type="ECO:0000313" key="1">
    <source>
        <dbReference type="EMBL" id="KAK0170098.1"/>
    </source>
</evidence>
<dbReference type="PANTHER" id="PTHR21261">
    <property type="entry name" value="BEAT PROTEIN"/>
    <property type="match status" value="1"/>
</dbReference>
<gene>
    <name evidence="1" type="ORF">PV328_010701</name>
</gene>
<sequence>MAKHWIPTTLFQTSVCAFIYICITLIGHVQESTQLIIKSMNVPPLVRAGEVDYVILDCDYDLQNISSDGLVVKWFFNYDNLDYQWIYGHEPQADPTASHIDLGYKASDDPYTMYRAMKLNNPSINLTGDYRCTVFTYEDEQIADASMIVYSVEEKFDLQYRKRIVDGKDGVEVTCFAEGLYPQPTIDISINDMTWNDTDKPDLTMRDDGKYDIMMRVTAKDEDLPSEALVKCNLAIPKANYSLPRQLTYFSGSPTSTPSVTTNLLRKMEIQAITNSEPDIDNGGVENSQ</sequence>
<reference evidence="1" key="2">
    <citation type="submission" date="2023-03" db="EMBL/GenBank/DDBJ databases">
        <authorList>
            <person name="Inwood S.N."/>
            <person name="Skelly J.G."/>
            <person name="Guhlin J."/>
            <person name="Harrop T.W.R."/>
            <person name="Goldson S.G."/>
            <person name="Dearden P.K."/>
        </authorList>
    </citation>
    <scope>NUCLEOTIDE SEQUENCE</scope>
    <source>
        <strain evidence="1">Irish</strain>
        <tissue evidence="1">Whole body</tissue>
    </source>
</reference>
<name>A0AA39FIG4_9HYME</name>
<keyword evidence="2" id="KW-1185">Reference proteome</keyword>
<comment type="caution">
    <text evidence="1">The sequence shown here is derived from an EMBL/GenBank/DDBJ whole genome shotgun (WGS) entry which is preliminary data.</text>
</comment>
<accession>A0AA39FIG4</accession>
<protein>
    <recommendedName>
        <fullName evidence="3">Ig-like domain-containing protein</fullName>
    </recommendedName>
</protein>